<reference evidence="1" key="1">
    <citation type="submission" date="2018-02" db="EMBL/GenBank/DDBJ databases">
        <title>Rhizophora mucronata_Transcriptome.</title>
        <authorList>
            <person name="Meera S.P."/>
            <person name="Sreeshan A."/>
            <person name="Augustine A."/>
        </authorList>
    </citation>
    <scope>NUCLEOTIDE SEQUENCE</scope>
    <source>
        <tissue evidence="1">Leaf</tissue>
    </source>
</reference>
<dbReference type="EMBL" id="GGEC01058843">
    <property type="protein sequence ID" value="MBX39327.1"/>
    <property type="molecule type" value="Transcribed_RNA"/>
</dbReference>
<protein>
    <submittedName>
        <fullName evidence="1">Uncharacterized protein</fullName>
    </submittedName>
</protein>
<dbReference type="AlphaFoldDB" id="A0A2P2NA22"/>
<sequence>MGERIYTYDGIIIFWFNLLARRNPAPFQLLMFT</sequence>
<accession>A0A2P2NA22</accession>
<evidence type="ECO:0000313" key="1">
    <source>
        <dbReference type="EMBL" id="MBX39327.1"/>
    </source>
</evidence>
<name>A0A2P2NA22_RHIMU</name>
<organism evidence="1">
    <name type="scientific">Rhizophora mucronata</name>
    <name type="common">Asiatic mangrove</name>
    <dbReference type="NCBI Taxonomy" id="61149"/>
    <lineage>
        <taxon>Eukaryota</taxon>
        <taxon>Viridiplantae</taxon>
        <taxon>Streptophyta</taxon>
        <taxon>Embryophyta</taxon>
        <taxon>Tracheophyta</taxon>
        <taxon>Spermatophyta</taxon>
        <taxon>Magnoliopsida</taxon>
        <taxon>eudicotyledons</taxon>
        <taxon>Gunneridae</taxon>
        <taxon>Pentapetalae</taxon>
        <taxon>rosids</taxon>
        <taxon>fabids</taxon>
        <taxon>Malpighiales</taxon>
        <taxon>Rhizophoraceae</taxon>
        <taxon>Rhizophora</taxon>
    </lineage>
</organism>
<proteinExistence type="predicted"/>